<protein>
    <recommendedName>
        <fullName evidence="3">M6 metalloprotease</fullName>
    </recommendedName>
</protein>
<keyword evidence="2" id="KW-1185">Reference proteome</keyword>
<organism evidence="1 2">
    <name type="scientific">Pseudopithomyces chartarum</name>
    <dbReference type="NCBI Taxonomy" id="1892770"/>
    <lineage>
        <taxon>Eukaryota</taxon>
        <taxon>Fungi</taxon>
        <taxon>Dikarya</taxon>
        <taxon>Ascomycota</taxon>
        <taxon>Pezizomycotina</taxon>
        <taxon>Dothideomycetes</taxon>
        <taxon>Pleosporomycetidae</taxon>
        <taxon>Pleosporales</taxon>
        <taxon>Massarineae</taxon>
        <taxon>Didymosphaeriaceae</taxon>
        <taxon>Pseudopithomyces</taxon>
    </lineage>
</organism>
<dbReference type="NCBIfam" id="TIGR03296">
    <property type="entry name" value="M6dom_TIGR03296"/>
    <property type="match status" value="1"/>
</dbReference>
<evidence type="ECO:0000313" key="2">
    <source>
        <dbReference type="Proteomes" id="UP001280581"/>
    </source>
</evidence>
<gene>
    <name evidence="1" type="ORF">GRF29_106g713507</name>
</gene>
<name>A0AAN6LSV5_9PLEO</name>
<accession>A0AAN6LSV5</accession>
<dbReference type="PANTHER" id="PTHR41775">
    <property type="entry name" value="SECRETED PROTEIN-RELATED"/>
    <property type="match status" value="1"/>
</dbReference>
<dbReference type="GO" id="GO:0008233">
    <property type="term" value="F:peptidase activity"/>
    <property type="evidence" value="ECO:0007669"/>
    <property type="project" value="InterPro"/>
</dbReference>
<reference evidence="1 2" key="1">
    <citation type="submission" date="2021-02" db="EMBL/GenBank/DDBJ databases">
        <title>Genome assembly of Pseudopithomyces chartarum.</title>
        <authorList>
            <person name="Jauregui R."/>
            <person name="Singh J."/>
            <person name="Voisey C."/>
        </authorList>
    </citation>
    <scope>NUCLEOTIDE SEQUENCE [LARGE SCALE GENOMIC DNA]</scope>
    <source>
        <strain evidence="1 2">AGR01</strain>
    </source>
</reference>
<dbReference type="InterPro" id="IPR008757">
    <property type="entry name" value="Peptidase_M6-like_domain"/>
</dbReference>
<evidence type="ECO:0008006" key="3">
    <source>
        <dbReference type="Google" id="ProtNLM"/>
    </source>
</evidence>
<dbReference type="AlphaFoldDB" id="A0AAN6LSV5"/>
<dbReference type="EMBL" id="WVTA01000010">
    <property type="protein sequence ID" value="KAK3203823.1"/>
    <property type="molecule type" value="Genomic_DNA"/>
</dbReference>
<sequence length="331" mass="36686">MKTFTLFVDFVDQPALNDTTQGLYDFFFPNASIWYETSSYGKLSLDAAADTSQFYRMPLNASEYEWNRGITYEQHKSYIQDALEAYASVNSADVAPVDALYVVAGRNSPAITYSPTFMGNVTTRNGTFVSKKAVTVGYDAYAKWGYKLINHETGHVMCLADLYPATGAVGLYVGDYNIMGNINALYPDYFAWDKWRLGWLEDVQVDCISALDKGVTTHTIHALESKSEGLKFVVLKRNETQALIVEARTGGGVDDKGGKPGIVVYAIDTAVETLQGPIRVFTEKPLSLEDRSELKIPAWGARVIVKEQENDAYVVSIETGWSNATVTRSVF</sequence>
<dbReference type="PANTHER" id="PTHR41775:SF1">
    <property type="entry name" value="PEPTIDASE M6-LIKE DOMAIN-CONTAINING PROTEIN"/>
    <property type="match status" value="1"/>
</dbReference>
<proteinExistence type="predicted"/>
<dbReference type="Proteomes" id="UP001280581">
    <property type="component" value="Unassembled WGS sequence"/>
</dbReference>
<dbReference type="GO" id="GO:0006508">
    <property type="term" value="P:proteolysis"/>
    <property type="evidence" value="ECO:0007669"/>
    <property type="project" value="InterPro"/>
</dbReference>
<comment type="caution">
    <text evidence="1">The sequence shown here is derived from an EMBL/GenBank/DDBJ whole genome shotgun (WGS) entry which is preliminary data.</text>
</comment>
<evidence type="ECO:0000313" key="1">
    <source>
        <dbReference type="EMBL" id="KAK3203823.1"/>
    </source>
</evidence>